<evidence type="ECO:0000313" key="7">
    <source>
        <dbReference type="EMBL" id="OAY72996.1"/>
    </source>
</evidence>
<dbReference type="RefSeq" id="XP_020108321.1">
    <property type="nucleotide sequence ID" value="XM_020252732.1"/>
</dbReference>
<keyword evidence="4" id="KW-0560">Oxidoreductase</keyword>
<comment type="similarity">
    <text evidence="1">Belongs to the alkB family.</text>
</comment>
<evidence type="ECO:0000313" key="9">
    <source>
        <dbReference type="Proteomes" id="UP000515123"/>
    </source>
</evidence>
<dbReference type="GO" id="GO:0005634">
    <property type="term" value="C:nucleus"/>
    <property type="evidence" value="ECO:0007669"/>
    <property type="project" value="TreeGrafter"/>
</dbReference>
<proteinExistence type="inferred from homology"/>
<feature type="domain" description="Alpha-ketoglutarate-dependent dioxygenase AlkB-like" evidence="6">
    <location>
        <begin position="84"/>
        <end position="271"/>
    </location>
</feature>
<reference evidence="7 8" key="1">
    <citation type="journal article" date="2016" name="DNA Res.">
        <title>The draft genome of MD-2 pineapple using hybrid error correction of long reads.</title>
        <authorList>
            <person name="Redwan R.M."/>
            <person name="Saidin A."/>
            <person name="Kumar S.V."/>
        </authorList>
    </citation>
    <scope>NUCLEOTIDE SEQUENCE [LARGE SCALE GENOMIC DNA]</scope>
    <source>
        <strain evidence="8">cv. MD2</strain>
        <tissue evidence="7">Leaf</tissue>
    </source>
</reference>
<dbReference type="SUPFAM" id="SSF51197">
    <property type="entry name" value="Clavaminate synthase-like"/>
    <property type="match status" value="1"/>
</dbReference>
<name>A0A199V7Y6_ANACO</name>
<reference evidence="10" key="2">
    <citation type="submission" date="2025-04" db="UniProtKB">
        <authorList>
            <consortium name="RefSeq"/>
        </authorList>
    </citation>
    <scope>IDENTIFICATION</scope>
    <source>
        <tissue evidence="10">Leaf</tissue>
    </source>
</reference>
<keyword evidence="9" id="KW-1185">Reference proteome</keyword>
<evidence type="ECO:0000256" key="5">
    <source>
        <dbReference type="ARBA" id="ARBA00023004"/>
    </source>
</evidence>
<evidence type="ECO:0000256" key="4">
    <source>
        <dbReference type="ARBA" id="ARBA00023002"/>
    </source>
</evidence>
<dbReference type="GO" id="GO:0051213">
    <property type="term" value="F:dioxygenase activity"/>
    <property type="evidence" value="ECO:0007669"/>
    <property type="project" value="UniProtKB-KW"/>
</dbReference>
<keyword evidence="3 7" id="KW-0223">Dioxygenase</keyword>
<organism evidence="7 8">
    <name type="scientific">Ananas comosus</name>
    <name type="common">Pineapple</name>
    <name type="synonym">Ananas ananas</name>
    <dbReference type="NCBI Taxonomy" id="4615"/>
    <lineage>
        <taxon>Eukaryota</taxon>
        <taxon>Viridiplantae</taxon>
        <taxon>Streptophyta</taxon>
        <taxon>Embryophyta</taxon>
        <taxon>Tracheophyta</taxon>
        <taxon>Spermatophyta</taxon>
        <taxon>Magnoliopsida</taxon>
        <taxon>Liliopsida</taxon>
        <taxon>Poales</taxon>
        <taxon>Bromeliaceae</taxon>
        <taxon>Bromelioideae</taxon>
        <taxon>Ananas</taxon>
    </lineage>
</organism>
<gene>
    <name evidence="10" type="primary">LOC109724079</name>
    <name evidence="7" type="ORF">ACMD2_02605</name>
</gene>
<dbReference type="OrthoDB" id="412814at2759"/>
<evidence type="ECO:0000256" key="1">
    <source>
        <dbReference type="ARBA" id="ARBA00007879"/>
    </source>
</evidence>
<evidence type="ECO:0000256" key="2">
    <source>
        <dbReference type="ARBA" id="ARBA00022723"/>
    </source>
</evidence>
<evidence type="ECO:0000256" key="3">
    <source>
        <dbReference type="ARBA" id="ARBA00022964"/>
    </source>
</evidence>
<dbReference type="GeneID" id="109724079"/>
<dbReference type="InterPro" id="IPR037151">
    <property type="entry name" value="AlkB-like_sf"/>
</dbReference>
<dbReference type="GO" id="GO:0046872">
    <property type="term" value="F:metal ion binding"/>
    <property type="evidence" value="ECO:0007669"/>
    <property type="project" value="UniProtKB-KW"/>
</dbReference>
<dbReference type="InterPro" id="IPR027450">
    <property type="entry name" value="AlkB-like"/>
</dbReference>
<accession>A0A199V7Y6</accession>
<keyword evidence="2" id="KW-0479">Metal-binding</keyword>
<evidence type="ECO:0000313" key="8">
    <source>
        <dbReference type="Proteomes" id="UP000092600"/>
    </source>
</evidence>
<dbReference type="AlphaFoldDB" id="A0A199V7Y6"/>
<dbReference type="Gene3D" id="2.60.120.590">
    <property type="entry name" value="Alpha-ketoglutarate-dependent dioxygenase AlkB-like"/>
    <property type="match status" value="1"/>
</dbReference>
<dbReference type="InterPro" id="IPR032862">
    <property type="entry name" value="ALKBH6"/>
</dbReference>
<dbReference type="PANTHER" id="PTHR46030:SF1">
    <property type="entry name" value="ALPHA-KETOGLUTARATE-DEPENDENT DIOXYGENASE ALKB HOMOLOG 6"/>
    <property type="match status" value="1"/>
</dbReference>
<protein>
    <submittedName>
        <fullName evidence="7 10">Alpha-ketoglutarate-dependent dioxygenase alkB</fullName>
    </submittedName>
</protein>
<dbReference type="PANTHER" id="PTHR46030">
    <property type="entry name" value="ALPHA-KETOGLUTARATE-DEPENDENT DIOXYGENASE ALKB HOMOLOG 6"/>
    <property type="match status" value="1"/>
</dbReference>
<evidence type="ECO:0000259" key="6">
    <source>
        <dbReference type="Pfam" id="PF13532"/>
    </source>
</evidence>
<dbReference type="STRING" id="4615.A0A199V7Y6"/>
<dbReference type="EMBL" id="LSRQ01002888">
    <property type="protein sequence ID" value="OAY72996.1"/>
    <property type="molecule type" value="Genomic_DNA"/>
</dbReference>
<dbReference type="Pfam" id="PF13532">
    <property type="entry name" value="2OG-FeII_Oxy_2"/>
    <property type="match status" value="1"/>
</dbReference>
<dbReference type="Proteomes" id="UP000515123">
    <property type="component" value="Linkage group 18"/>
</dbReference>
<keyword evidence="5" id="KW-0408">Iron</keyword>
<dbReference type="Proteomes" id="UP000092600">
    <property type="component" value="Unassembled WGS sequence"/>
</dbReference>
<sequence>MEEEEAAAAAGAGEEESVVVKLEKHVVGSLPTLIYIPNFISRSDQFQLLHHIYEVSSSRWKSLKNRRLQNWGSGVVHEKGLLPQQLPAWLTKITERICAQTGLFPSPINHVLINEYLPDQGIMPHQDGPAYFPVVAILSLGSPAVIDLTPHQRIKECAPAAVETEVSKERDRLSLTSEFAHEKNIDHHHLCSLLLMPCSLFVFKDQAYSDYLHGIEDSELQRLDKVVNISEVSELEQPNRSRMQDEAVNFSSVGQNGILQRTSTRVSLTCRLVPKVHRNLFKF</sequence>
<evidence type="ECO:0000313" key="10">
    <source>
        <dbReference type="RefSeq" id="XP_020108321.1"/>
    </source>
</evidence>